<feature type="signal peptide" evidence="2">
    <location>
        <begin position="1"/>
        <end position="18"/>
    </location>
</feature>
<accession>M2MXH9</accession>
<dbReference type="HOGENOM" id="CLU_059884_2_0_1"/>
<dbReference type="STRING" id="717646.M2MXH9"/>
<name>M2MXH9_BAUPA</name>
<organism evidence="4 5">
    <name type="scientific">Baudoinia panamericana (strain UAMH 10762)</name>
    <name type="common">Angels' share fungus</name>
    <name type="synonym">Baudoinia compniacensis (strain UAMH 10762)</name>
    <dbReference type="NCBI Taxonomy" id="717646"/>
    <lineage>
        <taxon>Eukaryota</taxon>
        <taxon>Fungi</taxon>
        <taxon>Dikarya</taxon>
        <taxon>Ascomycota</taxon>
        <taxon>Pezizomycotina</taxon>
        <taxon>Dothideomycetes</taxon>
        <taxon>Dothideomycetidae</taxon>
        <taxon>Mycosphaerellales</taxon>
        <taxon>Teratosphaeriaceae</taxon>
        <taxon>Baudoinia</taxon>
    </lineage>
</organism>
<feature type="compositionally biased region" description="Basic and acidic residues" evidence="1">
    <location>
        <begin position="375"/>
        <end position="386"/>
    </location>
</feature>
<protein>
    <recommendedName>
        <fullName evidence="3">PLL-like beta propeller domain-containing protein</fullName>
    </recommendedName>
</protein>
<keyword evidence="2" id="KW-0732">Signal</keyword>
<feature type="region of interest" description="Disordered" evidence="1">
    <location>
        <begin position="369"/>
        <end position="402"/>
    </location>
</feature>
<feature type="chain" id="PRO_5004021361" description="PLL-like beta propeller domain-containing protein" evidence="2">
    <location>
        <begin position="19"/>
        <end position="402"/>
    </location>
</feature>
<dbReference type="OrthoDB" id="406838at2759"/>
<dbReference type="SUPFAM" id="SSF89372">
    <property type="entry name" value="Fucose-specific lectin"/>
    <property type="match status" value="1"/>
</dbReference>
<dbReference type="Pfam" id="PF26607">
    <property type="entry name" value="DUF8189"/>
    <property type="match status" value="1"/>
</dbReference>
<dbReference type="CDD" id="cd22954">
    <property type="entry name" value="PLL_lectin"/>
    <property type="match status" value="1"/>
</dbReference>
<reference evidence="4 5" key="1">
    <citation type="journal article" date="2012" name="PLoS Pathog.">
        <title>Diverse lifestyles and strategies of plant pathogenesis encoded in the genomes of eighteen Dothideomycetes fungi.</title>
        <authorList>
            <person name="Ohm R.A."/>
            <person name="Feau N."/>
            <person name="Henrissat B."/>
            <person name="Schoch C.L."/>
            <person name="Horwitz B.A."/>
            <person name="Barry K.W."/>
            <person name="Condon B.J."/>
            <person name="Copeland A.C."/>
            <person name="Dhillon B."/>
            <person name="Glaser F."/>
            <person name="Hesse C.N."/>
            <person name="Kosti I."/>
            <person name="LaButti K."/>
            <person name="Lindquist E.A."/>
            <person name="Lucas S."/>
            <person name="Salamov A.A."/>
            <person name="Bradshaw R.E."/>
            <person name="Ciuffetti L."/>
            <person name="Hamelin R.C."/>
            <person name="Kema G.H.J."/>
            <person name="Lawrence C."/>
            <person name="Scott J.A."/>
            <person name="Spatafora J.W."/>
            <person name="Turgeon B.G."/>
            <person name="de Wit P.J.G.M."/>
            <person name="Zhong S."/>
            <person name="Goodwin S.B."/>
            <person name="Grigoriev I.V."/>
        </authorList>
    </citation>
    <scope>NUCLEOTIDE SEQUENCE [LARGE SCALE GENOMIC DNA]</scope>
    <source>
        <strain evidence="4 5">UAMH 10762</strain>
    </source>
</reference>
<dbReference type="EMBL" id="KB445555">
    <property type="protein sequence ID" value="EMC96273.1"/>
    <property type="molecule type" value="Genomic_DNA"/>
</dbReference>
<dbReference type="Proteomes" id="UP000011761">
    <property type="component" value="Unassembled WGS sequence"/>
</dbReference>
<dbReference type="AlphaFoldDB" id="M2MXH9"/>
<dbReference type="GeneID" id="19110132"/>
<evidence type="ECO:0000256" key="2">
    <source>
        <dbReference type="SAM" id="SignalP"/>
    </source>
</evidence>
<feature type="domain" description="PLL-like beta propeller" evidence="3">
    <location>
        <begin position="15"/>
        <end position="344"/>
    </location>
</feature>
<evidence type="ECO:0000313" key="4">
    <source>
        <dbReference type="EMBL" id="EMC96273.1"/>
    </source>
</evidence>
<dbReference type="OMA" id="NQMYHKW"/>
<dbReference type="KEGG" id="bcom:BAUCODRAFT_24080"/>
<evidence type="ECO:0000259" key="3">
    <source>
        <dbReference type="Pfam" id="PF26607"/>
    </source>
</evidence>
<proteinExistence type="predicted"/>
<gene>
    <name evidence="4" type="ORF">BAUCODRAFT_24080</name>
</gene>
<evidence type="ECO:0000256" key="1">
    <source>
        <dbReference type="SAM" id="MobiDB-lite"/>
    </source>
</evidence>
<dbReference type="eggNOG" id="ENOG502S0DV">
    <property type="taxonomic scope" value="Eukaryota"/>
</dbReference>
<evidence type="ECO:0000313" key="5">
    <source>
        <dbReference type="Proteomes" id="UP000011761"/>
    </source>
</evidence>
<dbReference type="Gene3D" id="2.120.10.70">
    <property type="entry name" value="Fucose-specific lectin"/>
    <property type="match status" value="1"/>
</dbReference>
<dbReference type="InterPro" id="IPR058502">
    <property type="entry name" value="PLL-like_beta-prop"/>
</dbReference>
<dbReference type="RefSeq" id="XP_007675982.1">
    <property type="nucleotide sequence ID" value="XM_007677792.1"/>
</dbReference>
<sequence>MFVKALVGVLAATQQACAASNVPLISANSWGNGRIDVFGVAANGSILHKYHGPDGFEPLNPPFENFLGKVISTPTSVSWRENRLDYFVVGTNGSLYNRFWNADDSSWQPWPYHEVLKGSNEGKDFVSVSAASWGSGRLDIVGMTKNGSYLHMYYDGSNFQGWETFGGNFSSAPYIIAPWKGQQRFDVFGLSSNGTLVHNYFDGSNYKPGYAQWEALPGPVKMTSAPVASSWGASDLDAWAVGEDGQLYHTYWRGSDYDGFEFLGGNFTSTPRVVHWGANRTDIIGQFANETQYRYKYGYFNTIEGFWQWSDWAPKGGDFASQPVVVSWQEGNLHILGVGNDGVLYWQMYWPGQWLPSATGYYPLGNMSNPFPSTESRDDQQEKDVETSNGQIVMGSSFKQGL</sequence>
<keyword evidence="5" id="KW-1185">Reference proteome</keyword>